<evidence type="ECO:0000259" key="1">
    <source>
        <dbReference type="PROSITE" id="PS50965"/>
    </source>
</evidence>
<dbReference type="AlphaFoldDB" id="A0A4P6UUB8"/>
<dbReference type="KEGG" id="uth:DKZ56_13530"/>
<gene>
    <name evidence="2" type="ORF">DKZ56_13530</name>
</gene>
<dbReference type="InterPro" id="IPR011528">
    <property type="entry name" value="NERD"/>
</dbReference>
<reference evidence="2 3" key="1">
    <citation type="submission" date="2019-02" db="EMBL/GenBank/DDBJ databases">
        <title>Ureibacillus thermophilus.</title>
        <authorList>
            <person name="Sunny J.S."/>
            <person name="Natarajan A."/>
            <person name="Saleena L.M."/>
        </authorList>
    </citation>
    <scope>NUCLEOTIDE SEQUENCE [LARGE SCALE GENOMIC DNA]</scope>
    <source>
        <strain evidence="2 3">LM102</strain>
    </source>
</reference>
<keyword evidence="3" id="KW-1185">Reference proteome</keyword>
<accession>A0A4P6UUB8</accession>
<dbReference type="Proteomes" id="UP000291151">
    <property type="component" value="Chromosome"/>
</dbReference>
<organism evidence="2 3">
    <name type="scientific">Ureibacillus thermophilus</name>
    <dbReference type="NCBI Taxonomy" id="367743"/>
    <lineage>
        <taxon>Bacteria</taxon>
        <taxon>Bacillati</taxon>
        <taxon>Bacillota</taxon>
        <taxon>Bacilli</taxon>
        <taxon>Bacillales</taxon>
        <taxon>Caryophanaceae</taxon>
        <taxon>Ureibacillus</taxon>
    </lineage>
</organism>
<proteinExistence type="predicted"/>
<dbReference type="RefSeq" id="WP_208650460.1">
    <property type="nucleotide sequence ID" value="NZ_CP036528.1"/>
</dbReference>
<dbReference type="PROSITE" id="PS50965">
    <property type="entry name" value="NERD"/>
    <property type="match status" value="1"/>
</dbReference>
<dbReference type="Pfam" id="PF08378">
    <property type="entry name" value="NERD"/>
    <property type="match status" value="1"/>
</dbReference>
<evidence type="ECO:0000313" key="3">
    <source>
        <dbReference type="Proteomes" id="UP000291151"/>
    </source>
</evidence>
<name>A0A4P6UUB8_9BACL</name>
<sequence length="319" mass="37437">MLLLDRKTPKSILILEALLRRLDANDRDFSYFQDYLTRLKFGHEGEHRVDREWFEMPYLNEHYLLFNYEIENEFGFSHQIDTLLLTKHFLLILEVKNIVGRIDYDEQKHQLIRTRPNGMAETLTNPFDQLYRHEELFHRILSQLKISLPIETAVVMANPSTVIGTVPKAPPLFHASGLRAFIKSCLVRHESLLTTSQLDKLAKLLMSRSMSRNFDLNISVDRIRKGVLCEKCNYAVAMTYSRGIWTCPKCGFESRDALLKALDDYRLLISERITNREFREFFNVESMYAASKILSRLNIETVGHKKGRYYIIPEDLLNR</sequence>
<feature type="domain" description="NERD" evidence="1">
    <location>
        <begin position="41"/>
        <end position="160"/>
    </location>
</feature>
<evidence type="ECO:0000313" key="2">
    <source>
        <dbReference type="EMBL" id="QBK26774.1"/>
    </source>
</evidence>
<dbReference type="EMBL" id="CP036528">
    <property type="protein sequence ID" value="QBK26774.1"/>
    <property type="molecule type" value="Genomic_DNA"/>
</dbReference>
<protein>
    <submittedName>
        <fullName evidence="2">NERD domain-containing protein</fullName>
    </submittedName>
</protein>